<sequence length="105" mass="11537">MKLKPQVRYSIKHGDKIKFANIECTYNQVHAALDSTFDSCTNIKSTWMKSAISTPISSTTTLLAADTPETSFKKPLQQVDDDFVPDSQPINESILESSVISVGQG</sequence>
<evidence type="ECO:0000313" key="1">
    <source>
        <dbReference type="Ensembl" id="ENSCINP00000031958.1"/>
    </source>
</evidence>
<dbReference type="Proteomes" id="UP000008144">
    <property type="component" value="Chromosome 11"/>
</dbReference>
<evidence type="ECO:0000313" key="2">
    <source>
        <dbReference type="Proteomes" id="UP000008144"/>
    </source>
</evidence>
<keyword evidence="2" id="KW-1185">Reference proteome</keyword>
<dbReference type="GeneTree" id="ENSGT01030000237001"/>
<organism evidence="1 2">
    <name type="scientific">Ciona intestinalis</name>
    <name type="common">Transparent sea squirt</name>
    <name type="synonym">Ascidia intestinalis</name>
    <dbReference type="NCBI Taxonomy" id="7719"/>
    <lineage>
        <taxon>Eukaryota</taxon>
        <taxon>Metazoa</taxon>
        <taxon>Chordata</taxon>
        <taxon>Tunicata</taxon>
        <taxon>Ascidiacea</taxon>
        <taxon>Phlebobranchia</taxon>
        <taxon>Cionidae</taxon>
        <taxon>Ciona</taxon>
    </lineage>
</organism>
<dbReference type="HOGENOM" id="CLU_2242532_0_0_1"/>
<protein>
    <submittedName>
        <fullName evidence="1">Uncharacterized protein</fullName>
    </submittedName>
</protein>
<dbReference type="InParanoid" id="H2XQM4"/>
<proteinExistence type="predicted"/>
<reference evidence="1" key="2">
    <citation type="journal article" date="2008" name="Genome Biol.">
        <title>Improved genome assembly and evidence-based global gene model set for the chordate Ciona intestinalis: new insight into intron and operon populations.</title>
        <authorList>
            <person name="Satou Y."/>
            <person name="Mineta K."/>
            <person name="Ogasawara M."/>
            <person name="Sasakura Y."/>
            <person name="Shoguchi E."/>
            <person name="Ueno K."/>
            <person name="Yamada L."/>
            <person name="Matsumoto J."/>
            <person name="Wasserscheid J."/>
            <person name="Dewar K."/>
            <person name="Wiley G.B."/>
            <person name="Macmil S.L."/>
            <person name="Roe B.A."/>
            <person name="Zeller R.W."/>
            <person name="Hastings K.E."/>
            <person name="Lemaire P."/>
            <person name="Lindquist E."/>
            <person name="Endo T."/>
            <person name="Hotta K."/>
            <person name="Inaba K."/>
        </authorList>
    </citation>
    <scope>NUCLEOTIDE SEQUENCE [LARGE SCALE GENOMIC DNA]</scope>
    <source>
        <strain evidence="1">wild type</strain>
    </source>
</reference>
<name>H2XQM4_CIOIN</name>
<dbReference type="EMBL" id="EAAA01000677">
    <property type="status" value="NOT_ANNOTATED_CDS"/>
    <property type="molecule type" value="Genomic_DNA"/>
</dbReference>
<reference evidence="1" key="3">
    <citation type="submission" date="2025-08" db="UniProtKB">
        <authorList>
            <consortium name="Ensembl"/>
        </authorList>
    </citation>
    <scope>IDENTIFICATION</scope>
</reference>
<dbReference type="AlphaFoldDB" id="H2XQM4"/>
<reference evidence="1" key="4">
    <citation type="submission" date="2025-09" db="UniProtKB">
        <authorList>
            <consortium name="Ensembl"/>
        </authorList>
    </citation>
    <scope>IDENTIFICATION</scope>
</reference>
<accession>H2XQM4</accession>
<reference evidence="2" key="1">
    <citation type="journal article" date="2002" name="Science">
        <title>The draft genome of Ciona intestinalis: insights into chordate and vertebrate origins.</title>
        <authorList>
            <person name="Dehal P."/>
            <person name="Satou Y."/>
            <person name="Campbell R.K."/>
            <person name="Chapman J."/>
            <person name="Degnan B."/>
            <person name="De Tomaso A."/>
            <person name="Davidson B."/>
            <person name="Di Gregorio A."/>
            <person name="Gelpke M."/>
            <person name="Goodstein D.M."/>
            <person name="Harafuji N."/>
            <person name="Hastings K.E."/>
            <person name="Ho I."/>
            <person name="Hotta K."/>
            <person name="Huang W."/>
            <person name="Kawashima T."/>
            <person name="Lemaire P."/>
            <person name="Martinez D."/>
            <person name="Meinertzhagen I.A."/>
            <person name="Necula S."/>
            <person name="Nonaka M."/>
            <person name="Putnam N."/>
            <person name="Rash S."/>
            <person name="Saiga H."/>
            <person name="Satake M."/>
            <person name="Terry A."/>
            <person name="Yamada L."/>
            <person name="Wang H.G."/>
            <person name="Awazu S."/>
            <person name="Azumi K."/>
            <person name="Boore J."/>
            <person name="Branno M."/>
            <person name="Chin-Bow S."/>
            <person name="DeSantis R."/>
            <person name="Doyle S."/>
            <person name="Francino P."/>
            <person name="Keys D.N."/>
            <person name="Haga S."/>
            <person name="Hayashi H."/>
            <person name="Hino K."/>
            <person name="Imai K.S."/>
            <person name="Inaba K."/>
            <person name="Kano S."/>
            <person name="Kobayashi K."/>
            <person name="Kobayashi M."/>
            <person name="Lee B.I."/>
            <person name="Makabe K.W."/>
            <person name="Manohar C."/>
            <person name="Matassi G."/>
            <person name="Medina M."/>
            <person name="Mochizuki Y."/>
            <person name="Mount S."/>
            <person name="Morishita T."/>
            <person name="Miura S."/>
            <person name="Nakayama A."/>
            <person name="Nishizaka S."/>
            <person name="Nomoto H."/>
            <person name="Ohta F."/>
            <person name="Oishi K."/>
            <person name="Rigoutsos I."/>
            <person name="Sano M."/>
            <person name="Sasaki A."/>
            <person name="Sasakura Y."/>
            <person name="Shoguchi E."/>
            <person name="Shin-i T."/>
            <person name="Spagnuolo A."/>
            <person name="Stainier D."/>
            <person name="Suzuki M.M."/>
            <person name="Tassy O."/>
            <person name="Takatori N."/>
            <person name="Tokuoka M."/>
            <person name="Yagi K."/>
            <person name="Yoshizaki F."/>
            <person name="Wada S."/>
            <person name="Zhang C."/>
            <person name="Hyatt P.D."/>
            <person name="Larimer F."/>
            <person name="Detter C."/>
            <person name="Doggett N."/>
            <person name="Glavina T."/>
            <person name="Hawkins T."/>
            <person name="Richardson P."/>
            <person name="Lucas S."/>
            <person name="Kohara Y."/>
            <person name="Levine M."/>
            <person name="Satoh N."/>
            <person name="Rokhsar D.S."/>
        </authorList>
    </citation>
    <scope>NUCLEOTIDE SEQUENCE [LARGE SCALE GENOMIC DNA]</scope>
</reference>
<dbReference type="Ensembl" id="ENSCINT00000033025.1">
    <property type="protein sequence ID" value="ENSCINP00000031958.1"/>
    <property type="gene ID" value="ENSCING00000020492.1"/>
</dbReference>